<accession>A0A2A2AZ53</accession>
<comment type="caution">
    <text evidence="1">The sequence shown here is derived from an EMBL/GenBank/DDBJ whole genome shotgun (WGS) entry which is preliminary data.</text>
</comment>
<dbReference type="EMBL" id="NTBI01000002">
    <property type="protein sequence ID" value="PAX17873.1"/>
    <property type="molecule type" value="Genomic_DNA"/>
</dbReference>
<evidence type="ECO:0000313" key="3">
    <source>
        <dbReference type="Proteomes" id="UP000217780"/>
    </source>
</evidence>
<dbReference type="EMBL" id="NSJE01000002">
    <property type="protein sequence ID" value="PAT43865.1"/>
    <property type="molecule type" value="Genomic_DNA"/>
</dbReference>
<dbReference type="Proteomes" id="UP000217780">
    <property type="component" value="Unassembled WGS sequence"/>
</dbReference>
<gene>
    <name evidence="1" type="ORF">CK621_01110</name>
    <name evidence="2" type="ORF">CLI92_03355</name>
</gene>
<reference evidence="3 4" key="1">
    <citation type="submission" date="2017-08" db="EMBL/GenBank/DDBJ databases">
        <title>WGS of Clinical strains of the CDC Group NO-1 linked to zoonotic infections in humans.</title>
        <authorList>
            <person name="Bernier A.-M."/>
            <person name="Bernard K."/>
        </authorList>
    </citation>
    <scope>NUCLEOTIDE SEQUENCE [LARGE SCALE GENOMIC DNA]</scope>
    <source>
        <strain evidence="1 4">NML120219</strain>
        <strain evidence="2 3">NML91-0035</strain>
    </source>
</reference>
<proteinExistence type="predicted"/>
<evidence type="ECO:0000313" key="2">
    <source>
        <dbReference type="EMBL" id="PAX17873.1"/>
    </source>
</evidence>
<dbReference type="Proteomes" id="UP000218439">
    <property type="component" value="Unassembled WGS sequence"/>
</dbReference>
<dbReference type="AlphaFoldDB" id="A0A2A2AZ53"/>
<accession>A0A2A2T7E0</accession>
<organism evidence="1 4">
    <name type="scientific">Vandammella animalimorsus</name>
    <dbReference type="NCBI Taxonomy" id="2029117"/>
    <lineage>
        <taxon>Bacteria</taxon>
        <taxon>Pseudomonadati</taxon>
        <taxon>Pseudomonadota</taxon>
        <taxon>Betaproteobacteria</taxon>
        <taxon>Burkholderiales</taxon>
        <taxon>Comamonadaceae</taxon>
        <taxon>Vandammella</taxon>
    </lineage>
</organism>
<name>A0A2A2AZ53_9BURK</name>
<evidence type="ECO:0000313" key="1">
    <source>
        <dbReference type="EMBL" id="PAT43865.1"/>
    </source>
</evidence>
<protein>
    <submittedName>
        <fullName evidence="1">Uncharacterized protein</fullName>
    </submittedName>
</protein>
<sequence>MAPPIPIPRKLLRWFLRKRGRRRWRLPTDCSRWRGDAAFRHRHGPIHFCFGFDFTPSPNPQGETL</sequence>
<evidence type="ECO:0000313" key="4">
    <source>
        <dbReference type="Proteomes" id="UP000218439"/>
    </source>
</evidence>